<accession>A0A427A8W4</accession>
<dbReference type="AlphaFoldDB" id="A0A427A8W4"/>
<evidence type="ECO:0000313" key="1">
    <source>
        <dbReference type="EMBL" id="RRT72663.1"/>
    </source>
</evidence>
<reference evidence="1 2" key="1">
    <citation type="journal article" date="2014" name="Agronomy (Basel)">
        <title>A Draft Genome Sequence for Ensete ventricosum, the Drought-Tolerant Tree Against Hunger.</title>
        <authorList>
            <person name="Harrison J."/>
            <person name="Moore K.A."/>
            <person name="Paszkiewicz K."/>
            <person name="Jones T."/>
            <person name="Grant M."/>
            <person name="Ambacheew D."/>
            <person name="Muzemil S."/>
            <person name="Studholme D.J."/>
        </authorList>
    </citation>
    <scope>NUCLEOTIDE SEQUENCE [LARGE SCALE GENOMIC DNA]</scope>
</reference>
<protein>
    <submittedName>
        <fullName evidence="1">Uncharacterized protein</fullName>
    </submittedName>
</protein>
<dbReference type="Proteomes" id="UP000287651">
    <property type="component" value="Unassembled WGS sequence"/>
</dbReference>
<name>A0A427A8W4_ENSVE</name>
<evidence type="ECO:0000313" key="2">
    <source>
        <dbReference type="Proteomes" id="UP000287651"/>
    </source>
</evidence>
<proteinExistence type="predicted"/>
<organism evidence="1 2">
    <name type="scientific">Ensete ventricosum</name>
    <name type="common">Abyssinian banana</name>
    <name type="synonym">Musa ensete</name>
    <dbReference type="NCBI Taxonomy" id="4639"/>
    <lineage>
        <taxon>Eukaryota</taxon>
        <taxon>Viridiplantae</taxon>
        <taxon>Streptophyta</taxon>
        <taxon>Embryophyta</taxon>
        <taxon>Tracheophyta</taxon>
        <taxon>Spermatophyta</taxon>
        <taxon>Magnoliopsida</taxon>
        <taxon>Liliopsida</taxon>
        <taxon>Zingiberales</taxon>
        <taxon>Musaceae</taxon>
        <taxon>Ensete</taxon>
    </lineage>
</organism>
<dbReference type="EMBL" id="AMZH03003333">
    <property type="protein sequence ID" value="RRT72663.1"/>
    <property type="molecule type" value="Genomic_DNA"/>
</dbReference>
<comment type="caution">
    <text evidence="1">The sequence shown here is derived from an EMBL/GenBank/DDBJ whole genome shotgun (WGS) entry which is preliminary data.</text>
</comment>
<sequence>MLSTSSFDKPSVRSASAYIERRRRNLTSGGSPWRRHRPMARTPKGTCGSWIRSWISPWTKRPVGSATCTEKRYRFLFLHIGVAFLGLYMMRTCMNAEVDVGGDSAARFPEPGRRFRRPGNLSSLCLLQRLPSGGGRSGGRGGSSFYDHILPNARRAPQVCSCGFEGK</sequence>
<gene>
    <name evidence="1" type="ORF">B296_00030195</name>
</gene>